<evidence type="ECO:0000256" key="2">
    <source>
        <dbReference type="ARBA" id="ARBA00009749"/>
    </source>
</evidence>
<dbReference type="InterPro" id="IPR036739">
    <property type="entry name" value="SLC41_membr_dom_sf"/>
</dbReference>
<keyword evidence="9" id="KW-0479">Metal-binding</keyword>
<keyword evidence="9" id="KW-1003">Cell membrane</keyword>
<dbReference type="GO" id="GO:0015095">
    <property type="term" value="F:magnesium ion transmembrane transporter activity"/>
    <property type="evidence" value="ECO:0007669"/>
    <property type="project" value="UniProtKB-UniRule"/>
</dbReference>
<evidence type="ECO:0000256" key="4">
    <source>
        <dbReference type="ARBA" id="ARBA00022692"/>
    </source>
</evidence>
<feature type="domain" description="CBS" evidence="10">
    <location>
        <begin position="235"/>
        <end position="291"/>
    </location>
</feature>
<comment type="subcellular location">
    <subcellularLocation>
        <location evidence="9">Cell membrane</location>
        <topology evidence="9">Multi-pass membrane protein</topology>
    </subcellularLocation>
    <subcellularLocation>
        <location evidence="1">Membrane</location>
        <topology evidence="1">Multi-pass membrane protein</topology>
    </subcellularLocation>
</comment>
<comment type="caution">
    <text evidence="11">The sequence shown here is derived from an EMBL/GenBank/DDBJ whole genome shotgun (WGS) entry which is preliminary data.</text>
</comment>
<dbReference type="InterPro" id="IPR006668">
    <property type="entry name" value="Mg_transptr_MgtE_intracell_dom"/>
</dbReference>
<evidence type="ECO:0000256" key="7">
    <source>
        <dbReference type="ARBA" id="ARBA00023136"/>
    </source>
</evidence>
<keyword evidence="3 9" id="KW-0813">Transport</keyword>
<dbReference type="Gene3D" id="1.25.60.10">
    <property type="entry name" value="MgtE N-terminal domain-like"/>
    <property type="match status" value="1"/>
</dbReference>
<keyword evidence="5 9" id="KW-0460">Magnesium</keyword>
<feature type="transmembrane region" description="Helical" evidence="9">
    <location>
        <begin position="316"/>
        <end position="336"/>
    </location>
</feature>
<dbReference type="Gene3D" id="3.10.580.10">
    <property type="entry name" value="CBS-domain"/>
    <property type="match status" value="1"/>
</dbReference>
<evidence type="ECO:0000259" key="10">
    <source>
        <dbReference type="PROSITE" id="PS51371"/>
    </source>
</evidence>
<evidence type="ECO:0000313" key="12">
    <source>
        <dbReference type="Proteomes" id="UP000541109"/>
    </source>
</evidence>
<dbReference type="SMART" id="SM00924">
    <property type="entry name" value="MgtE_N"/>
    <property type="match status" value="1"/>
</dbReference>
<dbReference type="Gene3D" id="1.10.357.20">
    <property type="entry name" value="SLC41 divalent cation transporters, integral membrane domain"/>
    <property type="match status" value="1"/>
</dbReference>
<evidence type="ECO:0000256" key="3">
    <source>
        <dbReference type="ARBA" id="ARBA00022448"/>
    </source>
</evidence>
<dbReference type="InterPro" id="IPR038076">
    <property type="entry name" value="MgtE_N_sf"/>
</dbReference>
<feature type="transmembrane region" description="Helical" evidence="9">
    <location>
        <begin position="342"/>
        <end position="369"/>
    </location>
</feature>
<dbReference type="GO" id="GO:0005886">
    <property type="term" value="C:plasma membrane"/>
    <property type="evidence" value="ECO:0007669"/>
    <property type="project" value="UniProtKB-SubCell"/>
</dbReference>
<dbReference type="Proteomes" id="UP000541109">
    <property type="component" value="Unassembled WGS sequence"/>
</dbReference>
<evidence type="ECO:0000256" key="8">
    <source>
        <dbReference type="PROSITE-ProRule" id="PRU00703"/>
    </source>
</evidence>
<dbReference type="SUPFAM" id="SSF54631">
    <property type="entry name" value="CBS-domain pair"/>
    <property type="match status" value="1"/>
</dbReference>
<organism evidence="11 12">
    <name type="scientific">Stappia albiluteola</name>
    <dbReference type="NCBI Taxonomy" id="2758565"/>
    <lineage>
        <taxon>Bacteria</taxon>
        <taxon>Pseudomonadati</taxon>
        <taxon>Pseudomonadota</taxon>
        <taxon>Alphaproteobacteria</taxon>
        <taxon>Hyphomicrobiales</taxon>
        <taxon>Stappiaceae</taxon>
        <taxon>Stappia</taxon>
    </lineage>
</organism>
<keyword evidence="12" id="KW-1185">Reference proteome</keyword>
<keyword evidence="8" id="KW-0129">CBS domain</keyword>
<dbReference type="RefSeq" id="WP_182165886.1">
    <property type="nucleotide sequence ID" value="NZ_JACFXV010000054.1"/>
</dbReference>
<dbReference type="EMBL" id="JACFXV010000054">
    <property type="protein sequence ID" value="MBA5777957.1"/>
    <property type="molecule type" value="Genomic_DNA"/>
</dbReference>
<dbReference type="InterPro" id="IPR006667">
    <property type="entry name" value="SLC41_membr_dom"/>
</dbReference>
<dbReference type="AlphaFoldDB" id="A0A839AGS7"/>
<dbReference type="GO" id="GO:0046872">
    <property type="term" value="F:metal ion binding"/>
    <property type="evidence" value="ECO:0007669"/>
    <property type="project" value="UniProtKB-KW"/>
</dbReference>
<comment type="function">
    <text evidence="9">Acts as a magnesium transporter.</text>
</comment>
<dbReference type="Pfam" id="PF03448">
    <property type="entry name" value="MgtE_N"/>
    <property type="match status" value="1"/>
</dbReference>
<evidence type="ECO:0000256" key="9">
    <source>
        <dbReference type="RuleBase" id="RU362011"/>
    </source>
</evidence>
<accession>A0A839AGS7</accession>
<dbReference type="PROSITE" id="PS51371">
    <property type="entry name" value="CBS"/>
    <property type="match status" value="1"/>
</dbReference>
<feature type="transmembrane region" description="Helical" evidence="9">
    <location>
        <begin position="390"/>
        <end position="413"/>
    </location>
</feature>
<dbReference type="SUPFAM" id="SSF161093">
    <property type="entry name" value="MgtE membrane domain-like"/>
    <property type="match status" value="1"/>
</dbReference>
<dbReference type="CDD" id="cd04606">
    <property type="entry name" value="CBS_pair_Mg_transporter"/>
    <property type="match status" value="1"/>
</dbReference>
<comment type="similarity">
    <text evidence="2 9">Belongs to the SLC41A transporter family.</text>
</comment>
<evidence type="ECO:0000256" key="6">
    <source>
        <dbReference type="ARBA" id="ARBA00022989"/>
    </source>
</evidence>
<evidence type="ECO:0000256" key="5">
    <source>
        <dbReference type="ARBA" id="ARBA00022842"/>
    </source>
</evidence>
<keyword evidence="7 9" id="KW-0472">Membrane</keyword>
<evidence type="ECO:0000313" key="11">
    <source>
        <dbReference type="EMBL" id="MBA5777957.1"/>
    </source>
</evidence>
<feature type="transmembrane region" description="Helical" evidence="9">
    <location>
        <begin position="419"/>
        <end position="443"/>
    </location>
</feature>
<dbReference type="Pfam" id="PF01769">
    <property type="entry name" value="MgtE"/>
    <property type="match status" value="1"/>
</dbReference>
<dbReference type="InterPro" id="IPR000644">
    <property type="entry name" value="CBS_dom"/>
</dbReference>
<sequence>MSIDLEQAEGTVTETDIVDAPADAPEAIPVRDEEGRIDAAFLQKVEDAIEAGDETAVRELAGDLHEADLGDLLEALGENDRPRLVQLLGGDFDFAALTELDEAVRVKLIDQLPAEDVAEGIGELDSDDAVYILEDLEPEEQAAILNQLSFSDRIQLQRSLDYPEESAGRLMQTDFIAVPPFWTVGQTIDHLREDHDLPDTFYEIYVVDPAFRLLGAVALDKLLRTKRSRKIAKIMTEERQAVAATEDREEVARLFERYNLVSAAVVDEGERLVGVLTIDDIVDVIQEEAEEDLRALAGVGDEEISDTVMVIARSRLTWLIVNLATAVLASVVISLFENTIEAMVALAVLMPIVASMGGNAGTQTMTVAVRAIATQELGSRNFWRVLRREVLVAILNGVALALLMGLVAGVWFANPGLGLVIGTAIIVNQLFAGLAGLMIPIILERLEVDPAIASSVFVTTVTDVVGFFAFLGIAALWFGLPF</sequence>
<proteinExistence type="inferred from homology"/>
<keyword evidence="6 9" id="KW-1133">Transmembrane helix</keyword>
<keyword evidence="4 9" id="KW-0812">Transmembrane</keyword>
<comment type="subunit">
    <text evidence="9">Homodimer.</text>
</comment>
<protein>
    <recommendedName>
        <fullName evidence="9">Magnesium transporter MgtE</fullName>
    </recommendedName>
</protein>
<gene>
    <name evidence="11" type="primary">mgtE</name>
    <name evidence="11" type="ORF">H2509_12570</name>
</gene>
<dbReference type="NCBIfam" id="TIGR00400">
    <property type="entry name" value="mgtE"/>
    <property type="match status" value="1"/>
</dbReference>
<feature type="transmembrane region" description="Helical" evidence="9">
    <location>
        <begin position="455"/>
        <end position="480"/>
    </location>
</feature>
<reference evidence="11 12" key="1">
    <citation type="submission" date="2020-07" db="EMBL/GenBank/DDBJ databases">
        <title>Stappia sp., F7233, whole genome shotgun sequencing project.</title>
        <authorList>
            <person name="Jiang S."/>
            <person name="Liu Z.W."/>
            <person name="Du Z.J."/>
        </authorList>
    </citation>
    <scope>NUCLEOTIDE SEQUENCE [LARGE SCALE GENOMIC DNA]</scope>
    <source>
        <strain evidence="11 12">F7233</strain>
    </source>
</reference>
<dbReference type="Pfam" id="PF00571">
    <property type="entry name" value="CBS"/>
    <property type="match status" value="1"/>
</dbReference>
<name>A0A839AGS7_9HYPH</name>
<dbReference type="SUPFAM" id="SSF158791">
    <property type="entry name" value="MgtE N-terminal domain-like"/>
    <property type="match status" value="1"/>
</dbReference>
<dbReference type="SMART" id="SM00116">
    <property type="entry name" value="CBS"/>
    <property type="match status" value="2"/>
</dbReference>
<dbReference type="InterPro" id="IPR006669">
    <property type="entry name" value="MgtE_transporter"/>
</dbReference>
<dbReference type="PANTHER" id="PTHR43773">
    <property type="entry name" value="MAGNESIUM TRANSPORTER MGTE"/>
    <property type="match status" value="1"/>
</dbReference>
<evidence type="ECO:0000256" key="1">
    <source>
        <dbReference type="ARBA" id="ARBA00004141"/>
    </source>
</evidence>
<dbReference type="PANTHER" id="PTHR43773:SF1">
    <property type="entry name" value="MAGNESIUM TRANSPORTER MGTE"/>
    <property type="match status" value="1"/>
</dbReference>
<dbReference type="InterPro" id="IPR046342">
    <property type="entry name" value="CBS_dom_sf"/>
</dbReference>